<dbReference type="Gene3D" id="3.10.450.50">
    <property type="match status" value="1"/>
</dbReference>
<dbReference type="EMBL" id="CP016619">
    <property type="protein sequence ID" value="ANY84033.1"/>
    <property type="molecule type" value="Genomic_DNA"/>
</dbReference>
<evidence type="ECO:0000313" key="2">
    <source>
        <dbReference type="EMBL" id="ANY84033.1"/>
    </source>
</evidence>
<keyword evidence="2" id="KW-0614">Plasmid</keyword>
<feature type="domain" description="SnoaL-like" evidence="1">
    <location>
        <begin position="11"/>
        <end position="131"/>
    </location>
</feature>
<reference evidence="2" key="1">
    <citation type="submission" date="2016-07" db="EMBL/GenBank/DDBJ databases">
        <title>Microvirga ossetica sp. nov. a new species of rhizobia isolated from root nodules of the legume species Vicia alpestris Steven originated from North Ossetia region in the Caucasus.</title>
        <authorList>
            <person name="Safronova V.I."/>
            <person name="Kuznetsova I.G."/>
            <person name="Sazanova A.L."/>
            <person name="Belimov A."/>
            <person name="Andronov E."/>
            <person name="Osledkin Y.S."/>
            <person name="Onishchuk O.P."/>
            <person name="Kurchak O.N."/>
            <person name="Shaposhnikov A.I."/>
            <person name="Willems A."/>
            <person name="Tikhonovich I.A."/>
        </authorList>
    </citation>
    <scope>NUCLEOTIDE SEQUENCE [LARGE SCALE GENOMIC DNA]</scope>
    <source>
        <strain evidence="2">V5/3M</strain>
        <plasmid evidence="2">unnamed2</plasmid>
    </source>
</reference>
<name>A0A1B2EVR0_9HYPH</name>
<evidence type="ECO:0000259" key="1">
    <source>
        <dbReference type="Pfam" id="PF13474"/>
    </source>
</evidence>
<sequence length="134" mass="15280">MGDPAEVRDQVLQALERFESLVAARDPALLSEFAEEADIRLVGSEASEVATGLTEVDALVHRFFGLPVQIRWEWRSRDVSFVGDIAWLFAQGEAVLSGEGTEQRVPYRMTGVLERRRNTWRWRHFHGSEPIADR</sequence>
<gene>
    <name evidence="2" type="ORF">BB934_37870</name>
</gene>
<dbReference type="InterPro" id="IPR032710">
    <property type="entry name" value="NTF2-like_dom_sf"/>
</dbReference>
<proteinExistence type="predicted"/>
<dbReference type="OrthoDB" id="7210461at2"/>
<dbReference type="InterPro" id="IPR037401">
    <property type="entry name" value="SnoaL-like"/>
</dbReference>
<dbReference type="RefSeq" id="WP_099515626.1">
    <property type="nucleotide sequence ID" value="NZ_CP016619.1"/>
</dbReference>
<geneLocation type="plasmid" evidence="2">
    <name>unnamed2</name>
</geneLocation>
<organism evidence="2">
    <name type="scientific">Microvirga ossetica</name>
    <dbReference type="NCBI Taxonomy" id="1882682"/>
    <lineage>
        <taxon>Bacteria</taxon>
        <taxon>Pseudomonadati</taxon>
        <taxon>Pseudomonadota</taxon>
        <taxon>Alphaproteobacteria</taxon>
        <taxon>Hyphomicrobiales</taxon>
        <taxon>Methylobacteriaceae</taxon>
        <taxon>Microvirga</taxon>
    </lineage>
</organism>
<dbReference type="SUPFAM" id="SSF54427">
    <property type="entry name" value="NTF2-like"/>
    <property type="match status" value="1"/>
</dbReference>
<accession>A0A1B2EVR0</accession>
<dbReference type="Pfam" id="PF13474">
    <property type="entry name" value="SnoaL_3"/>
    <property type="match status" value="1"/>
</dbReference>
<protein>
    <recommendedName>
        <fullName evidence="1">SnoaL-like domain-containing protein</fullName>
    </recommendedName>
</protein>
<dbReference type="KEGG" id="moc:BB934_37870"/>
<dbReference type="AlphaFoldDB" id="A0A1B2EVR0"/>